<keyword evidence="2" id="KW-0547">Nucleotide-binding</keyword>
<dbReference type="Proteomes" id="UP000886381">
    <property type="component" value="Unassembled WGS sequence"/>
</dbReference>
<reference evidence="2" key="1">
    <citation type="journal article" date="2020" name="mSystems">
        <title>Genome- and Community-Level Interaction Insights into Carbon Utilization and Element Cycling Functions of Hydrothermarchaeota in Hydrothermal Sediment.</title>
        <authorList>
            <person name="Zhou Z."/>
            <person name="Liu Y."/>
            <person name="Xu W."/>
            <person name="Pan J."/>
            <person name="Luo Z.H."/>
            <person name="Li M."/>
        </authorList>
    </citation>
    <scope>NUCLEOTIDE SEQUENCE [LARGE SCALE GENOMIC DNA]</scope>
    <source>
        <strain evidence="2">HyVt-28</strain>
    </source>
</reference>
<sequence length="181" mass="20583">MRILVNLNSVAFIYPEMKDYLFKGVSFTVYEGEKIGLLGVNGSGKTTLLELVKGDKEPEEGNIQRFNCSIMYLKQEEKASGAISVVEYMLEDEEIVGMFRKLKSMERDGIKNPLHYADLLKSFEEKGGFEKLKQIRNTLLNFGFSENTLQREVDSLSGGERRILKIASLLSQHADLYLLDE</sequence>
<dbReference type="InterPro" id="IPR003439">
    <property type="entry name" value="ABC_transporter-like_ATP-bd"/>
</dbReference>
<dbReference type="InterPro" id="IPR027417">
    <property type="entry name" value="P-loop_NTPase"/>
</dbReference>
<dbReference type="Gene3D" id="3.40.50.300">
    <property type="entry name" value="P-loop containing nucleotide triphosphate hydrolases"/>
    <property type="match status" value="1"/>
</dbReference>
<dbReference type="EMBL" id="DRDR01000128">
    <property type="protein sequence ID" value="HDL60401.1"/>
    <property type="molecule type" value="Genomic_DNA"/>
</dbReference>
<dbReference type="GO" id="GO:0016887">
    <property type="term" value="F:ATP hydrolysis activity"/>
    <property type="evidence" value="ECO:0007669"/>
    <property type="project" value="InterPro"/>
</dbReference>
<protein>
    <submittedName>
        <fullName evidence="2">ABC-F family ATP-binding cassette domain-containing protein</fullName>
    </submittedName>
</protein>
<feature type="domain" description="ABC transporter" evidence="1">
    <location>
        <begin position="23"/>
        <end position="181"/>
    </location>
</feature>
<feature type="non-terminal residue" evidence="2">
    <location>
        <position position="181"/>
    </location>
</feature>
<name>A0A7V0Q879_UNCW3</name>
<dbReference type="PANTHER" id="PTHR42855">
    <property type="entry name" value="ABC TRANSPORTER ATP-BINDING SUBUNIT"/>
    <property type="match status" value="1"/>
</dbReference>
<dbReference type="Pfam" id="PF00005">
    <property type="entry name" value="ABC_tran"/>
    <property type="match status" value="1"/>
</dbReference>
<evidence type="ECO:0000259" key="1">
    <source>
        <dbReference type="Pfam" id="PF00005"/>
    </source>
</evidence>
<accession>A0A7V0Q879</accession>
<dbReference type="GO" id="GO:0005524">
    <property type="term" value="F:ATP binding"/>
    <property type="evidence" value="ECO:0007669"/>
    <property type="project" value="UniProtKB-KW"/>
</dbReference>
<dbReference type="SUPFAM" id="SSF52540">
    <property type="entry name" value="P-loop containing nucleoside triphosphate hydrolases"/>
    <property type="match status" value="1"/>
</dbReference>
<dbReference type="InterPro" id="IPR051309">
    <property type="entry name" value="ABCF_ATPase"/>
</dbReference>
<dbReference type="AlphaFoldDB" id="A0A7V0Q879"/>
<organism evidence="2">
    <name type="scientific">candidate division WOR-3 bacterium</name>
    <dbReference type="NCBI Taxonomy" id="2052148"/>
    <lineage>
        <taxon>Bacteria</taxon>
        <taxon>Bacteria division WOR-3</taxon>
    </lineage>
</organism>
<evidence type="ECO:0000313" key="2">
    <source>
        <dbReference type="EMBL" id="HDL60401.1"/>
    </source>
</evidence>
<comment type="caution">
    <text evidence="2">The sequence shown here is derived from an EMBL/GenBank/DDBJ whole genome shotgun (WGS) entry which is preliminary data.</text>
</comment>
<gene>
    <name evidence="2" type="ORF">ENH14_02980</name>
</gene>
<dbReference type="PANTHER" id="PTHR42855:SF2">
    <property type="entry name" value="DRUG RESISTANCE ABC TRANSPORTER,ATP-BINDING PROTEIN"/>
    <property type="match status" value="1"/>
</dbReference>
<keyword evidence="2" id="KW-0067">ATP-binding</keyword>
<proteinExistence type="predicted"/>